<dbReference type="Proteomes" id="UP000283095">
    <property type="component" value="Chromosome"/>
</dbReference>
<keyword evidence="2" id="KW-0815">Transposition</keyword>
<protein>
    <submittedName>
        <fullName evidence="7">Transposase, family protein</fullName>
    </submittedName>
</protein>
<dbReference type="Pfam" id="PF01385">
    <property type="entry name" value="OrfB_IS605"/>
    <property type="match status" value="1"/>
</dbReference>
<gene>
    <name evidence="7" type="ORF">BAOM_1832</name>
</gene>
<evidence type="ECO:0000313" key="8">
    <source>
        <dbReference type="Proteomes" id="UP000283095"/>
    </source>
</evidence>
<sequence>MEHRTQQILIKNGHRMFGYCQMMCQNSKNMQNTTNFYIRQVYTSLTQDKKLQPLQEEVLGNINQYFEAMNNNQLLAYEKNVVKEMAKEKQKEVKCNLFEKPCKEHPHVDYNFLDSLFKLMNQHDYRSLPVQSSQSAMKQVFDNWKSFFESNKDYKVHPEKYKGKPRIPGYCRAKEKEVKITNQDCVIKEGKYLKFPKTKERLNIGKLGCLDGKLQEVRIIPRYGHYVIELVMKTKNEVEITKKTEKLMSIDMGIDNLAAITTNTGMEPLIIKGTPVKSINQYYNKEKAHYLGILRQGMNPKEGQFTSKRLEKLHEKRFLMIKDYFHKASYHIEVLALQEKVDVIVIGQNKDWKKEMNMGKRNNQSFAHIPHSMFIEMIKYKAEQHGIKVLVVEESYTSKASFVDGDFIPTYEKGSNGKHHFNGKRIKRGLYKTKHGFLVNADVNGSANILKKTYLKLNETDDFNIEAVRVWNPKSIIA</sequence>
<dbReference type="Pfam" id="PF07282">
    <property type="entry name" value="Cas12f1-like_TNB"/>
    <property type="match status" value="1"/>
</dbReference>
<evidence type="ECO:0000259" key="5">
    <source>
        <dbReference type="Pfam" id="PF01385"/>
    </source>
</evidence>
<reference evidence="7 8" key="1">
    <citation type="submission" date="2018-01" db="EMBL/GenBank/DDBJ databases">
        <title>Bacillus asahii Genome sequencing and assembly.</title>
        <authorList>
            <person name="Jiang H."/>
            <person name="Feng Y."/>
            <person name="Zhao F."/>
            <person name="Lin X."/>
        </authorList>
    </citation>
    <scope>NUCLEOTIDE SEQUENCE [LARGE SCALE GENOMIC DNA]</scope>
    <source>
        <strain evidence="7 8">OM18</strain>
    </source>
</reference>
<dbReference type="GO" id="GO:0003677">
    <property type="term" value="F:DNA binding"/>
    <property type="evidence" value="ECO:0007669"/>
    <property type="project" value="UniProtKB-KW"/>
</dbReference>
<keyword evidence="3" id="KW-0238">DNA-binding</keyword>
<dbReference type="NCBIfam" id="TIGR01766">
    <property type="entry name" value="IS200/IS605 family accessory protein TnpB-like domain"/>
    <property type="match status" value="1"/>
</dbReference>
<name>A0A3Q9RM89_9BACI</name>
<evidence type="ECO:0000256" key="1">
    <source>
        <dbReference type="ARBA" id="ARBA00008761"/>
    </source>
</evidence>
<feature type="domain" description="Probable transposase IS891/IS1136/IS1341" evidence="5">
    <location>
        <begin position="239"/>
        <end position="352"/>
    </location>
</feature>
<dbReference type="KEGG" id="pasa:BAOM_1832"/>
<dbReference type="EMBL" id="CP026095">
    <property type="protein sequence ID" value="AZV42442.1"/>
    <property type="molecule type" value="Genomic_DNA"/>
</dbReference>
<evidence type="ECO:0000256" key="4">
    <source>
        <dbReference type="ARBA" id="ARBA00023172"/>
    </source>
</evidence>
<dbReference type="OrthoDB" id="442799at2"/>
<dbReference type="RefSeq" id="WP_127759918.1">
    <property type="nucleotide sequence ID" value="NZ_CP026095.1"/>
</dbReference>
<dbReference type="NCBIfam" id="NF040570">
    <property type="entry name" value="guided_TnpB"/>
    <property type="match status" value="1"/>
</dbReference>
<comment type="similarity">
    <text evidence="1">In the C-terminal section; belongs to the transposase 35 family.</text>
</comment>
<dbReference type="AlphaFoldDB" id="A0A3Q9RM89"/>
<dbReference type="GO" id="GO:0006310">
    <property type="term" value="P:DNA recombination"/>
    <property type="evidence" value="ECO:0007669"/>
    <property type="project" value="UniProtKB-KW"/>
</dbReference>
<organism evidence="7 8">
    <name type="scientific">Peribacillus asahii</name>
    <dbReference type="NCBI Taxonomy" id="228899"/>
    <lineage>
        <taxon>Bacteria</taxon>
        <taxon>Bacillati</taxon>
        <taxon>Bacillota</taxon>
        <taxon>Bacilli</taxon>
        <taxon>Bacillales</taxon>
        <taxon>Bacillaceae</taxon>
        <taxon>Peribacillus</taxon>
    </lineage>
</organism>
<accession>A0A3Q9RM89</accession>
<dbReference type="InterPro" id="IPR001959">
    <property type="entry name" value="Transposase"/>
</dbReference>
<evidence type="ECO:0000256" key="3">
    <source>
        <dbReference type="ARBA" id="ARBA00023125"/>
    </source>
</evidence>
<evidence type="ECO:0000313" key="7">
    <source>
        <dbReference type="EMBL" id="AZV42442.1"/>
    </source>
</evidence>
<evidence type="ECO:0000259" key="6">
    <source>
        <dbReference type="Pfam" id="PF07282"/>
    </source>
</evidence>
<dbReference type="InterPro" id="IPR010095">
    <property type="entry name" value="Cas12f1-like_TNB"/>
</dbReference>
<dbReference type="GO" id="GO:0032196">
    <property type="term" value="P:transposition"/>
    <property type="evidence" value="ECO:0007669"/>
    <property type="project" value="UniProtKB-KW"/>
</dbReference>
<evidence type="ECO:0000256" key="2">
    <source>
        <dbReference type="ARBA" id="ARBA00022578"/>
    </source>
</evidence>
<keyword evidence="4" id="KW-0233">DNA recombination</keyword>
<proteinExistence type="inferred from homology"/>
<feature type="domain" description="Cas12f1-like TNB" evidence="6">
    <location>
        <begin position="371"/>
        <end position="449"/>
    </location>
</feature>